<dbReference type="Gene3D" id="3.40.50.10540">
    <property type="entry name" value="Crotonobetainyl-coa:carnitine coa-transferase, domain 1"/>
    <property type="match status" value="1"/>
</dbReference>
<comment type="caution">
    <text evidence="2">The sequence shown here is derived from an EMBL/GenBank/DDBJ whole genome shotgun (WGS) entry which is preliminary data.</text>
</comment>
<proteinExistence type="predicted"/>
<dbReference type="EC" id="2.8.3.19" evidence="2"/>
<evidence type="ECO:0000313" key="2">
    <source>
        <dbReference type="EMBL" id="MPM40835.1"/>
    </source>
</evidence>
<dbReference type="Gene3D" id="3.30.1540.10">
    <property type="entry name" value="formyl-coa transferase, domain 3"/>
    <property type="match status" value="1"/>
</dbReference>
<organism evidence="2">
    <name type="scientific">bioreactor metagenome</name>
    <dbReference type="NCBI Taxonomy" id="1076179"/>
    <lineage>
        <taxon>unclassified sequences</taxon>
        <taxon>metagenomes</taxon>
        <taxon>ecological metagenomes</taxon>
    </lineage>
</organism>
<dbReference type="AlphaFoldDB" id="A0A644ZIX7"/>
<dbReference type="InterPro" id="IPR050483">
    <property type="entry name" value="CoA-transferase_III_domain"/>
</dbReference>
<evidence type="ECO:0000256" key="1">
    <source>
        <dbReference type="ARBA" id="ARBA00022679"/>
    </source>
</evidence>
<dbReference type="Pfam" id="PF02515">
    <property type="entry name" value="CoA_transf_3"/>
    <property type="match status" value="1"/>
</dbReference>
<sequence>MTPSGKGALAGMRVVDLTRVLAGPLCTQILADQGADVIKVEPPMGDETRKLGPPFDAAGRAAYYAALNRGKRAISLDLSTPAAQEVLHRMLADADGLVENFLPGTMERWGLGFDEVLAKRYPKLVYCSISGFGADGPLGGLPGYDAVLQAMCGVMSVNGEAASGATRIGVPVIDHLTGYVALSGILMALCARHRTGKGQRVEATLYDTALSLLLPHASNWFASGDAPGLLGSAHPNIAPYDKFRARDGELFIGVLNDPQFRRLCQHIGLPGLPHDPRFASNGGRLAHRAELKEVIETAIAGSECNALCEALMKVGVPAGALNTVPQALAHPHSAHRAMVVRHGDYCGVRSPMVMCGTPGEPGRAPPAFSQDCDEVMQELGFDQVQRQTLYEAGAVMRPASGNVISGRLEKVG</sequence>
<dbReference type="PANTHER" id="PTHR48207:SF3">
    <property type="entry name" value="SUCCINATE--HYDROXYMETHYLGLUTARATE COA-TRANSFERASE"/>
    <property type="match status" value="1"/>
</dbReference>
<dbReference type="InterPro" id="IPR003673">
    <property type="entry name" value="CoA-Trfase_fam_III"/>
</dbReference>
<dbReference type="GO" id="GO:0008410">
    <property type="term" value="F:CoA-transferase activity"/>
    <property type="evidence" value="ECO:0007669"/>
    <property type="project" value="TreeGrafter"/>
</dbReference>
<dbReference type="EMBL" id="VSSQ01009142">
    <property type="protein sequence ID" value="MPM40835.1"/>
    <property type="molecule type" value="Genomic_DNA"/>
</dbReference>
<keyword evidence="1 2" id="KW-0808">Transferase</keyword>
<dbReference type="SUPFAM" id="SSF89796">
    <property type="entry name" value="CoA-transferase family III (CaiB/BaiF)"/>
    <property type="match status" value="1"/>
</dbReference>
<dbReference type="InterPro" id="IPR044855">
    <property type="entry name" value="CoA-Trfase_III_dom3_sf"/>
</dbReference>
<accession>A0A644ZIX7</accession>
<dbReference type="PANTHER" id="PTHR48207">
    <property type="entry name" value="SUCCINATE--HYDROXYMETHYLGLUTARATE COA-TRANSFERASE"/>
    <property type="match status" value="1"/>
</dbReference>
<protein>
    <submittedName>
        <fullName evidence="2">Acetyl-CoA:oxalate CoA-transferase</fullName>
        <ecNumber evidence="2">2.8.3.19</ecNumber>
    </submittedName>
</protein>
<name>A0A644ZIX7_9ZZZZ</name>
<dbReference type="InterPro" id="IPR023606">
    <property type="entry name" value="CoA-Trfase_III_dom_1_sf"/>
</dbReference>
<reference evidence="2" key="1">
    <citation type="submission" date="2019-08" db="EMBL/GenBank/DDBJ databases">
        <authorList>
            <person name="Kucharzyk K."/>
            <person name="Murdoch R.W."/>
            <person name="Higgins S."/>
            <person name="Loffler F."/>
        </authorList>
    </citation>
    <scope>NUCLEOTIDE SEQUENCE</scope>
</reference>
<gene>
    <name evidence="2" type="primary">uctC_12</name>
    <name evidence="2" type="ORF">SDC9_87483</name>
</gene>